<dbReference type="Pfam" id="PF06985">
    <property type="entry name" value="HET"/>
    <property type="match status" value="1"/>
</dbReference>
<dbReference type="PANTHER" id="PTHR33112">
    <property type="entry name" value="DOMAIN PROTEIN, PUTATIVE-RELATED"/>
    <property type="match status" value="1"/>
</dbReference>
<feature type="domain" description="Heterokaryon incompatibility" evidence="1">
    <location>
        <begin position="176"/>
        <end position="331"/>
    </location>
</feature>
<dbReference type="PANTHER" id="PTHR33112:SF16">
    <property type="entry name" value="HETEROKARYON INCOMPATIBILITY DOMAIN-CONTAINING PROTEIN"/>
    <property type="match status" value="1"/>
</dbReference>
<keyword evidence="3" id="KW-1185">Reference proteome</keyword>
<dbReference type="OMA" id="RCLETHT"/>
<dbReference type="KEGG" id="pfy:PFICI_13760"/>
<name>W3WJF2_PESFW</name>
<accession>W3WJF2</accession>
<dbReference type="Proteomes" id="UP000030651">
    <property type="component" value="Unassembled WGS sequence"/>
</dbReference>
<evidence type="ECO:0000313" key="3">
    <source>
        <dbReference type="Proteomes" id="UP000030651"/>
    </source>
</evidence>
<dbReference type="eggNOG" id="ENOG502R6JT">
    <property type="taxonomic scope" value="Eukaryota"/>
</dbReference>
<dbReference type="InterPro" id="IPR010730">
    <property type="entry name" value="HET"/>
</dbReference>
<dbReference type="InParanoid" id="W3WJF2"/>
<dbReference type="GeneID" id="19278773"/>
<sequence length="616" mass="70071">MRRAITEPRTEIPHSRYSALCLSAEQGCNFCRLLRQALVYEFSVYETPDPPAGNAQISLSARVWKDGARLGNLAVICNGRGSAEIEVLYDPPSEQISTFSLVPNFADLVSMIQSWVIRCLETHTMCHTPGNEPNATPYGGKVQLPTRVIDVGSRDPQGGWPDPKIHITQQEERGIYTALSYQWGVKSHSCRTTESTLTSFKQGIPWNIMPKTMQDAIIVTREMGVRYVWIDALCIVQAHQGNDGDWRSEAENIGSYYRNALVTLSAVSALTCHEGFLGPRPQTTYSISDPYILIEDTTSRAHRYLVHLPKPYYTAEITHSKLQRRGWVVQERLFSSRMVHFGHRFVSWECSCQQAPEWDPEGHDEDSQEGADDSSMMYKIQSWLARPREEQLTQVWTSFIEYYTTAQLTYHSDRLVAVSSLVKTLEEAYEPKPRYMVGLWEESLPLSLAWSSSGLDDTRGNSYGDQQFPSWSWASHGRIDFDAHRGSARNTAQLEGTFPNNNGPARLRLKSILKPLALMLPRLDPRDMRLDGWEKADFLRCLERDAGRFLLAMICLSTESFQALILEKSQSETLQSDRIVTYKRLGLLKHDFLTRTAKNFDPDFGVDGEWTIFDLI</sequence>
<dbReference type="HOGENOM" id="CLU_443513_0_0_1"/>
<dbReference type="AlphaFoldDB" id="W3WJF2"/>
<evidence type="ECO:0000313" key="2">
    <source>
        <dbReference type="EMBL" id="ETS73894.1"/>
    </source>
</evidence>
<evidence type="ECO:0000259" key="1">
    <source>
        <dbReference type="Pfam" id="PF06985"/>
    </source>
</evidence>
<dbReference type="STRING" id="1229662.W3WJF2"/>
<organism evidence="2 3">
    <name type="scientific">Pestalotiopsis fici (strain W106-1 / CGMCC3.15140)</name>
    <dbReference type="NCBI Taxonomy" id="1229662"/>
    <lineage>
        <taxon>Eukaryota</taxon>
        <taxon>Fungi</taxon>
        <taxon>Dikarya</taxon>
        <taxon>Ascomycota</taxon>
        <taxon>Pezizomycotina</taxon>
        <taxon>Sordariomycetes</taxon>
        <taxon>Xylariomycetidae</taxon>
        <taxon>Amphisphaeriales</taxon>
        <taxon>Sporocadaceae</taxon>
        <taxon>Pestalotiopsis</taxon>
    </lineage>
</organism>
<gene>
    <name evidence="2" type="ORF">PFICI_13760</name>
</gene>
<dbReference type="RefSeq" id="XP_007840532.1">
    <property type="nucleotide sequence ID" value="XM_007842341.1"/>
</dbReference>
<protein>
    <recommendedName>
        <fullName evidence="1">Heterokaryon incompatibility domain-containing protein</fullName>
    </recommendedName>
</protein>
<dbReference type="OrthoDB" id="5125733at2759"/>
<reference evidence="3" key="1">
    <citation type="journal article" date="2015" name="BMC Genomics">
        <title>Genomic and transcriptomic analysis of the endophytic fungus Pestalotiopsis fici reveals its lifestyle and high potential for synthesis of natural products.</title>
        <authorList>
            <person name="Wang X."/>
            <person name="Zhang X."/>
            <person name="Liu L."/>
            <person name="Xiang M."/>
            <person name="Wang W."/>
            <person name="Sun X."/>
            <person name="Che Y."/>
            <person name="Guo L."/>
            <person name="Liu G."/>
            <person name="Guo L."/>
            <person name="Wang C."/>
            <person name="Yin W.B."/>
            <person name="Stadler M."/>
            <person name="Zhang X."/>
            <person name="Liu X."/>
        </authorList>
    </citation>
    <scope>NUCLEOTIDE SEQUENCE [LARGE SCALE GENOMIC DNA]</scope>
    <source>
        <strain evidence="3">W106-1 / CGMCC3.15140</strain>
    </source>
</reference>
<proteinExistence type="predicted"/>
<dbReference type="EMBL" id="KI912120">
    <property type="protein sequence ID" value="ETS73894.1"/>
    <property type="molecule type" value="Genomic_DNA"/>
</dbReference>